<gene>
    <name evidence="3" type="ORF">S01H1_79919</name>
</gene>
<dbReference type="InterPro" id="IPR052554">
    <property type="entry name" value="2-oxoglutarate_synth_KorC"/>
</dbReference>
<organism evidence="3">
    <name type="scientific">marine sediment metagenome</name>
    <dbReference type="NCBI Taxonomy" id="412755"/>
    <lineage>
        <taxon>unclassified sequences</taxon>
        <taxon>metagenomes</taxon>
        <taxon>ecological metagenomes</taxon>
    </lineage>
</organism>
<feature type="domain" description="Pyruvate/ketoisovalerate oxidoreductase catalytic" evidence="2">
    <location>
        <begin position="11"/>
        <end position="171"/>
    </location>
</feature>
<accession>X0XL47</accession>
<dbReference type="InterPro" id="IPR019752">
    <property type="entry name" value="Pyrv/ketoisovalerate_OxRed_cat"/>
</dbReference>
<reference evidence="3" key="1">
    <citation type="journal article" date="2014" name="Front. Microbiol.">
        <title>High frequency of phylogenetically diverse reductive dehalogenase-homologous genes in deep subseafloor sedimentary metagenomes.</title>
        <authorList>
            <person name="Kawai M."/>
            <person name="Futagami T."/>
            <person name="Toyoda A."/>
            <person name="Takaki Y."/>
            <person name="Nishi S."/>
            <person name="Hori S."/>
            <person name="Arai W."/>
            <person name="Tsubouchi T."/>
            <person name="Morono Y."/>
            <person name="Uchiyama I."/>
            <person name="Ito T."/>
            <person name="Fujiyama A."/>
            <person name="Inagaki F."/>
            <person name="Takami H."/>
        </authorList>
    </citation>
    <scope>NUCLEOTIDE SEQUENCE</scope>
    <source>
        <strain evidence="3">Expedition CK06-06</strain>
    </source>
</reference>
<evidence type="ECO:0000259" key="2">
    <source>
        <dbReference type="Pfam" id="PF01558"/>
    </source>
</evidence>
<proteinExistence type="predicted"/>
<evidence type="ECO:0000313" key="3">
    <source>
        <dbReference type="EMBL" id="GAG43900.1"/>
    </source>
</evidence>
<dbReference type="Gene3D" id="3.40.920.10">
    <property type="entry name" value="Pyruvate-ferredoxin oxidoreductase, PFOR, domain III"/>
    <property type="match status" value="1"/>
</dbReference>
<comment type="caution">
    <text evidence="3">The sequence shown here is derived from an EMBL/GenBank/DDBJ whole genome shotgun (WGS) entry which is preliminary data.</text>
</comment>
<dbReference type="GO" id="GO:0016903">
    <property type="term" value="F:oxidoreductase activity, acting on the aldehyde or oxo group of donors"/>
    <property type="evidence" value="ECO:0007669"/>
    <property type="project" value="InterPro"/>
</dbReference>
<dbReference type="InterPro" id="IPR002869">
    <property type="entry name" value="Pyrv_flavodox_OxRed_cen"/>
</dbReference>
<name>X0XL47_9ZZZZ</name>
<dbReference type="EMBL" id="BARS01053921">
    <property type="protein sequence ID" value="GAG43900.1"/>
    <property type="molecule type" value="Genomic_DNA"/>
</dbReference>
<dbReference type="PANTHER" id="PTHR42730">
    <property type="entry name" value="2-OXOGLUTARATE SYNTHASE SUBUNIT KORC"/>
    <property type="match status" value="1"/>
</dbReference>
<dbReference type="SUPFAM" id="SSF53323">
    <property type="entry name" value="Pyruvate-ferredoxin oxidoreductase, PFOR, domain III"/>
    <property type="match status" value="1"/>
</dbReference>
<evidence type="ECO:0000256" key="1">
    <source>
        <dbReference type="ARBA" id="ARBA00023002"/>
    </source>
</evidence>
<protein>
    <recommendedName>
        <fullName evidence="2">Pyruvate/ketoisovalerate oxidoreductase catalytic domain-containing protein</fullName>
    </recommendedName>
</protein>
<keyword evidence="1" id="KW-0560">Oxidoreductase</keyword>
<dbReference type="AlphaFoldDB" id="X0XL47"/>
<dbReference type="PANTHER" id="PTHR42730:SF1">
    <property type="entry name" value="2-OXOGLUTARATE SYNTHASE SUBUNIT KORC"/>
    <property type="match status" value="1"/>
</dbReference>
<dbReference type="Pfam" id="PF01558">
    <property type="entry name" value="POR"/>
    <property type="match status" value="1"/>
</dbReference>
<sequence>MRHDIRVAGFGGQGMLLAGLLIGKAAALYDGKEAVLTQSYGPEARGGASNADVIIDDDPIDYPLVAHPDHFVAMFQEAYERYRPNMVKDGILLIESDLVKPFADEGPYRGIPATRIAEELGRRIVANVVMVGFFSGATGLITPQAGEQSIRNTLRPRLVELNLKAFNAGYDYAKKQEAS</sequence>